<dbReference type="RefSeq" id="WP_209837907.1">
    <property type="nucleotide sequence ID" value="NZ_JAGGJP010000002.1"/>
</dbReference>
<reference evidence="3" key="1">
    <citation type="journal article" date="2019" name="Int. J. Syst. Evol. Microbiol.">
        <title>The Global Catalogue of Microorganisms (GCM) 10K type strain sequencing project: providing services to taxonomists for standard genome sequencing and annotation.</title>
        <authorList>
            <consortium name="The Broad Institute Genomics Platform"/>
            <consortium name="The Broad Institute Genome Sequencing Center for Infectious Disease"/>
            <person name="Wu L."/>
            <person name="Ma J."/>
        </authorList>
    </citation>
    <scope>NUCLEOTIDE SEQUENCE [LARGE SCALE GENOMIC DNA]</scope>
    <source>
        <strain evidence="3">KACC 11588</strain>
    </source>
</reference>
<dbReference type="InterPro" id="IPR050834">
    <property type="entry name" value="Glycosyltransf_2"/>
</dbReference>
<dbReference type="EMBL" id="JBHSNA010000002">
    <property type="protein sequence ID" value="MFC5565465.1"/>
    <property type="molecule type" value="Genomic_DNA"/>
</dbReference>
<organism evidence="2 3">
    <name type="scientific">Rubellimicrobium aerolatum</name>
    <dbReference type="NCBI Taxonomy" id="490979"/>
    <lineage>
        <taxon>Bacteria</taxon>
        <taxon>Pseudomonadati</taxon>
        <taxon>Pseudomonadota</taxon>
        <taxon>Alphaproteobacteria</taxon>
        <taxon>Rhodobacterales</taxon>
        <taxon>Roseobacteraceae</taxon>
        <taxon>Rubellimicrobium</taxon>
    </lineage>
</organism>
<dbReference type="PANTHER" id="PTHR43685:SF2">
    <property type="entry name" value="GLYCOSYLTRANSFERASE 2-LIKE DOMAIN-CONTAINING PROTEIN"/>
    <property type="match status" value="1"/>
</dbReference>
<proteinExistence type="predicted"/>
<dbReference type="Gene3D" id="3.90.550.10">
    <property type="entry name" value="Spore Coat Polysaccharide Biosynthesis Protein SpsA, Chain A"/>
    <property type="match status" value="1"/>
</dbReference>
<protein>
    <submittedName>
        <fullName evidence="2">Glycosyltransferase family 2 protein</fullName>
        <ecNumber evidence="2">2.4.-.-</ecNumber>
    </submittedName>
</protein>
<evidence type="ECO:0000313" key="3">
    <source>
        <dbReference type="Proteomes" id="UP001596056"/>
    </source>
</evidence>
<evidence type="ECO:0000313" key="2">
    <source>
        <dbReference type="EMBL" id="MFC5565465.1"/>
    </source>
</evidence>
<dbReference type="SUPFAM" id="SSF53448">
    <property type="entry name" value="Nucleotide-diphospho-sugar transferases"/>
    <property type="match status" value="1"/>
</dbReference>
<dbReference type="Proteomes" id="UP001596056">
    <property type="component" value="Unassembled WGS sequence"/>
</dbReference>
<dbReference type="CDD" id="cd06433">
    <property type="entry name" value="GT_2_WfgS_like"/>
    <property type="match status" value="1"/>
</dbReference>
<comment type="caution">
    <text evidence="2">The sequence shown here is derived from an EMBL/GenBank/DDBJ whole genome shotgun (WGS) entry which is preliminary data.</text>
</comment>
<evidence type="ECO:0000259" key="1">
    <source>
        <dbReference type="Pfam" id="PF00535"/>
    </source>
</evidence>
<name>A0ABW0S973_9RHOB</name>
<sequence>MLISVVTAVLDRAGTVGDAVESLRAQTWEDWEHVVQDGGSRDGTLGVIGRLADPRTRLESRRDGGIYPALNRAFARATGEVVGLLHSDDLFAAPDVLETVAAAFADPAVDAVYGDLLYVVRDDPSRVVRTWTSRPFHRRLLRRGWMPAHPTLFLRRRVIEAHGAFDTSFRIAADYDAVLRWFGQPGFRAVHVPKVLVRMRLGGESNRSVERVLTKSREDLRALRRNGVGGLGALALKNASKVGQFF</sequence>
<dbReference type="PANTHER" id="PTHR43685">
    <property type="entry name" value="GLYCOSYLTRANSFERASE"/>
    <property type="match status" value="1"/>
</dbReference>
<keyword evidence="3" id="KW-1185">Reference proteome</keyword>
<accession>A0ABW0S973</accession>
<dbReference type="EC" id="2.4.-.-" evidence="2"/>
<feature type="domain" description="Glycosyltransferase 2-like" evidence="1">
    <location>
        <begin position="4"/>
        <end position="154"/>
    </location>
</feature>
<dbReference type="InterPro" id="IPR001173">
    <property type="entry name" value="Glyco_trans_2-like"/>
</dbReference>
<gene>
    <name evidence="2" type="ORF">ACFPOC_03430</name>
</gene>
<keyword evidence="2" id="KW-0328">Glycosyltransferase</keyword>
<dbReference type="GO" id="GO:0016757">
    <property type="term" value="F:glycosyltransferase activity"/>
    <property type="evidence" value="ECO:0007669"/>
    <property type="project" value="UniProtKB-KW"/>
</dbReference>
<keyword evidence="2" id="KW-0808">Transferase</keyword>
<dbReference type="InterPro" id="IPR029044">
    <property type="entry name" value="Nucleotide-diphossugar_trans"/>
</dbReference>
<dbReference type="Pfam" id="PF00535">
    <property type="entry name" value="Glycos_transf_2"/>
    <property type="match status" value="1"/>
</dbReference>